<comment type="similarity">
    <text evidence="1">Belongs to the Ole e I family.</text>
</comment>
<dbReference type="AlphaFoldDB" id="A0A8T3C8D0"/>
<dbReference type="PANTHER" id="PTHR31614">
    <property type="entry name" value="PROTEIN DOWNSTREAM OF FLC-RELATED"/>
    <property type="match status" value="1"/>
</dbReference>
<dbReference type="PANTHER" id="PTHR31614:SF5">
    <property type="entry name" value="ALLERGEN-LIKE PROTEIN BRSN20"/>
    <property type="match status" value="1"/>
</dbReference>
<gene>
    <name evidence="4" type="ORF">KFK09_003185</name>
</gene>
<comment type="caution">
    <text evidence="4">The sequence shown here is derived from an EMBL/GenBank/DDBJ whole genome shotgun (WGS) entry which is preliminary data.</text>
</comment>
<dbReference type="Pfam" id="PF01190">
    <property type="entry name" value="Pollen_Ole_e_1"/>
    <property type="match status" value="1"/>
</dbReference>
<protein>
    <recommendedName>
        <fullName evidence="6">Pollen Ole e 1 allergen and extensin family protein</fullName>
    </recommendedName>
</protein>
<evidence type="ECO:0000256" key="1">
    <source>
        <dbReference type="ARBA" id="ARBA00010049"/>
    </source>
</evidence>
<feature type="chain" id="PRO_5035840022" description="Pollen Ole e 1 allergen and extensin family protein" evidence="3">
    <location>
        <begin position="22"/>
        <end position="286"/>
    </location>
</feature>
<evidence type="ECO:0000313" key="5">
    <source>
        <dbReference type="Proteomes" id="UP000829196"/>
    </source>
</evidence>
<dbReference type="SMR" id="A0A8T3C8D0"/>
<reference evidence="4" key="1">
    <citation type="journal article" date="2022" name="Front. Genet.">
        <title>Chromosome-Scale Assembly of the Dendrobium nobile Genome Provides Insights Into the Molecular Mechanism of the Biosynthesis of the Medicinal Active Ingredient of Dendrobium.</title>
        <authorList>
            <person name="Xu Q."/>
            <person name="Niu S.-C."/>
            <person name="Li K.-L."/>
            <person name="Zheng P.-J."/>
            <person name="Zhang X.-J."/>
            <person name="Jia Y."/>
            <person name="Liu Y."/>
            <person name="Niu Y.-X."/>
            <person name="Yu L.-H."/>
            <person name="Chen D.-F."/>
            <person name="Zhang G.-Q."/>
        </authorList>
    </citation>
    <scope>NUCLEOTIDE SEQUENCE</scope>
    <source>
        <tissue evidence="4">Leaf</tissue>
    </source>
</reference>
<dbReference type="InterPro" id="IPR006041">
    <property type="entry name" value="Pollen_Ole_e1_allergen"/>
</dbReference>
<evidence type="ECO:0008006" key="6">
    <source>
        <dbReference type="Google" id="ProtNLM"/>
    </source>
</evidence>
<keyword evidence="3" id="KW-0732">Signal</keyword>
<sequence>MAKIVFIVALCLFSSIALVASANSPIFSVVGRVYCDNCHAGFETNITEYITGATIKVECTHFATGNIEHTSYGVTDSTGNYKIEVADDHEEEICEVVLVESPLENCNKINDGRDRAQVELSTNTGMSDNARFANSLGFLKDEPLPPLSVREREDWYAIVLELASGFFLLLKQLPARIIRFSEAADVGGGEQSSYLFGYGKNAPSRHPALSSVAFGVRLRRHLHWLDLGPPAQIKAASGPFFFSMVVGPSAVIGDVLSGESDLPDFPALKVSFHYDLPDLFTSLACR</sequence>
<dbReference type="Proteomes" id="UP000829196">
    <property type="component" value="Unassembled WGS sequence"/>
</dbReference>
<accession>A0A8T3C8D0</accession>
<evidence type="ECO:0000256" key="3">
    <source>
        <dbReference type="SAM" id="SignalP"/>
    </source>
</evidence>
<evidence type="ECO:0000256" key="2">
    <source>
        <dbReference type="ARBA" id="ARBA00023157"/>
    </source>
</evidence>
<dbReference type="EMBL" id="JAGYWB010000003">
    <property type="protein sequence ID" value="KAI0527580.1"/>
    <property type="molecule type" value="Genomic_DNA"/>
</dbReference>
<proteinExistence type="inferred from homology"/>
<feature type="signal peptide" evidence="3">
    <location>
        <begin position="1"/>
        <end position="21"/>
    </location>
</feature>
<keyword evidence="2" id="KW-1015">Disulfide bond</keyword>
<organism evidence="4 5">
    <name type="scientific">Dendrobium nobile</name>
    <name type="common">Orchid</name>
    <dbReference type="NCBI Taxonomy" id="94219"/>
    <lineage>
        <taxon>Eukaryota</taxon>
        <taxon>Viridiplantae</taxon>
        <taxon>Streptophyta</taxon>
        <taxon>Embryophyta</taxon>
        <taxon>Tracheophyta</taxon>
        <taxon>Spermatophyta</taxon>
        <taxon>Magnoliopsida</taxon>
        <taxon>Liliopsida</taxon>
        <taxon>Asparagales</taxon>
        <taxon>Orchidaceae</taxon>
        <taxon>Epidendroideae</taxon>
        <taxon>Malaxideae</taxon>
        <taxon>Dendrobiinae</taxon>
        <taxon>Dendrobium</taxon>
    </lineage>
</organism>
<keyword evidence="5" id="KW-1185">Reference proteome</keyword>
<name>A0A8T3C8D0_DENNO</name>
<evidence type="ECO:0000313" key="4">
    <source>
        <dbReference type="EMBL" id="KAI0527580.1"/>
    </source>
</evidence>